<dbReference type="Proteomes" id="UP000786811">
    <property type="component" value="Unassembled WGS sequence"/>
</dbReference>
<dbReference type="PANTHER" id="PTHR10241">
    <property type="entry name" value="LETHAL 2 GIANT LARVAE PROTEIN"/>
    <property type="match status" value="1"/>
</dbReference>
<proteinExistence type="predicted"/>
<dbReference type="PANTHER" id="PTHR10241:SF25">
    <property type="entry name" value="TOMOSYN, ISOFORM C"/>
    <property type="match status" value="1"/>
</dbReference>
<dbReference type="GO" id="GO:0005886">
    <property type="term" value="C:plasma membrane"/>
    <property type="evidence" value="ECO:0007669"/>
    <property type="project" value="TreeGrafter"/>
</dbReference>
<dbReference type="GO" id="GO:0005096">
    <property type="term" value="F:GTPase activator activity"/>
    <property type="evidence" value="ECO:0007669"/>
    <property type="project" value="TreeGrafter"/>
</dbReference>
<keyword evidence="2" id="KW-1185">Reference proteome</keyword>
<dbReference type="Gene3D" id="2.130.10.10">
    <property type="entry name" value="YVTN repeat-like/Quinoprotein amine dehydrogenase"/>
    <property type="match status" value="1"/>
</dbReference>
<organism evidence="1 2">
    <name type="scientific">Cotesia congregata</name>
    <name type="common">Parasitoid wasp</name>
    <name type="synonym">Apanteles congregatus</name>
    <dbReference type="NCBI Taxonomy" id="51543"/>
    <lineage>
        <taxon>Eukaryota</taxon>
        <taxon>Metazoa</taxon>
        <taxon>Ecdysozoa</taxon>
        <taxon>Arthropoda</taxon>
        <taxon>Hexapoda</taxon>
        <taxon>Insecta</taxon>
        <taxon>Pterygota</taxon>
        <taxon>Neoptera</taxon>
        <taxon>Endopterygota</taxon>
        <taxon>Hymenoptera</taxon>
        <taxon>Apocrita</taxon>
        <taxon>Ichneumonoidea</taxon>
        <taxon>Braconidae</taxon>
        <taxon>Microgastrinae</taxon>
        <taxon>Cotesia</taxon>
    </lineage>
</organism>
<evidence type="ECO:0000313" key="2">
    <source>
        <dbReference type="Proteomes" id="UP000786811"/>
    </source>
</evidence>
<dbReference type="GO" id="GO:0045159">
    <property type="term" value="F:myosin II binding"/>
    <property type="evidence" value="ECO:0007669"/>
    <property type="project" value="TreeGrafter"/>
</dbReference>
<dbReference type="GO" id="GO:0031201">
    <property type="term" value="C:SNARE complex"/>
    <property type="evidence" value="ECO:0007669"/>
    <property type="project" value="TreeGrafter"/>
</dbReference>
<dbReference type="AlphaFoldDB" id="A0A8J2H5X3"/>
<name>A0A8J2H5X3_COTCN</name>
<comment type="caution">
    <text evidence="1">The sequence shown here is derived from an EMBL/GenBank/DDBJ whole genome shotgun (WGS) entry which is preliminary data.</text>
</comment>
<accession>A0A8J2H5X3</accession>
<evidence type="ECO:0000313" key="1">
    <source>
        <dbReference type="EMBL" id="CAG5077447.1"/>
    </source>
</evidence>
<sequence>MTRQFLERIVFKQIRYIKNEQQLKNKKTFRHGFPHQPTAIAFDPVQKLLAIGTKTGSLRLLGRPGVDVNIKHEGGAAVIQLEFLVNEGALISVTADDMITSIHLPLQSKWLYVGTERGNIHVLHIETFVLSGYVINWNKAIEVTVA</sequence>
<dbReference type="OrthoDB" id="19944at2759"/>
<dbReference type="InterPro" id="IPR015943">
    <property type="entry name" value="WD40/YVTN_repeat-like_dom_sf"/>
</dbReference>
<dbReference type="GO" id="GO:0006893">
    <property type="term" value="P:Golgi to plasma membrane transport"/>
    <property type="evidence" value="ECO:0007669"/>
    <property type="project" value="TreeGrafter"/>
</dbReference>
<dbReference type="EMBL" id="CAJNRD030001117">
    <property type="protein sequence ID" value="CAG5077447.1"/>
    <property type="molecule type" value="Genomic_DNA"/>
</dbReference>
<dbReference type="GO" id="GO:0006887">
    <property type="term" value="P:exocytosis"/>
    <property type="evidence" value="ECO:0007669"/>
    <property type="project" value="TreeGrafter"/>
</dbReference>
<protein>
    <submittedName>
        <fullName evidence="1">Similar to STXBP5L: Syntaxin-binding protein 5-like (Homo sapiens)</fullName>
    </submittedName>
</protein>
<reference evidence="1" key="1">
    <citation type="submission" date="2021-04" db="EMBL/GenBank/DDBJ databases">
        <authorList>
            <person name="Chebbi M.A.C M."/>
        </authorList>
    </citation>
    <scope>NUCLEOTIDE SEQUENCE</scope>
</reference>
<dbReference type="InterPro" id="IPR036322">
    <property type="entry name" value="WD40_repeat_dom_sf"/>
</dbReference>
<gene>
    <name evidence="1" type="ORF">HICCMSTLAB_LOCUS2461</name>
</gene>
<dbReference type="SUPFAM" id="SSF50978">
    <property type="entry name" value="WD40 repeat-like"/>
    <property type="match status" value="1"/>
</dbReference>
<dbReference type="GO" id="GO:0019905">
    <property type="term" value="F:syntaxin binding"/>
    <property type="evidence" value="ECO:0007669"/>
    <property type="project" value="TreeGrafter"/>
</dbReference>